<sequence length="249" mass="27536">MAAIASQLVFHPSVNQSLKYAATTVGRDKLYRAVQFFARFYAWYLTRKGTKEDVARWSALKSHLGTARKLMRLGKPIEHLQAALKTAFAPAPPIETIASVARQIAYFTYLSYDVVVWANSIKFITLAPETAKRVAKASFRFWFAGIAFSLVSSALKLSRLAAQAKKLKESRPWGEKDLAEEAARETKLEAVQTARLATRQQLTIDLLDVWIPATGAELVNINEGTLGLLGLASSILGIKSHWNSVNGKK</sequence>
<comment type="subcellular location">
    <subcellularLocation>
        <location evidence="4">Peroxisome membrane</location>
    </subcellularLocation>
</comment>
<dbReference type="Pfam" id="PF05648">
    <property type="entry name" value="PEX11"/>
    <property type="match status" value="1"/>
</dbReference>
<evidence type="ECO:0000256" key="1">
    <source>
        <dbReference type="ARBA" id="ARBA00022593"/>
    </source>
</evidence>
<evidence type="ECO:0000313" key="6">
    <source>
        <dbReference type="Proteomes" id="UP000307440"/>
    </source>
</evidence>
<evidence type="ECO:0000256" key="4">
    <source>
        <dbReference type="ARBA" id="ARBA00046271"/>
    </source>
</evidence>
<organism evidence="5 6">
    <name type="scientific">Coprinopsis marcescibilis</name>
    <name type="common">Agaric fungus</name>
    <name type="synonym">Psathyrella marcescibilis</name>
    <dbReference type="NCBI Taxonomy" id="230819"/>
    <lineage>
        <taxon>Eukaryota</taxon>
        <taxon>Fungi</taxon>
        <taxon>Dikarya</taxon>
        <taxon>Basidiomycota</taxon>
        <taxon>Agaricomycotina</taxon>
        <taxon>Agaricomycetes</taxon>
        <taxon>Agaricomycetidae</taxon>
        <taxon>Agaricales</taxon>
        <taxon>Agaricineae</taxon>
        <taxon>Psathyrellaceae</taxon>
        <taxon>Coprinopsis</taxon>
    </lineage>
</organism>
<protein>
    <submittedName>
        <fullName evidence="5">Peroxisomal biogenesis factor 11</fullName>
    </submittedName>
</protein>
<dbReference type="PANTHER" id="PTHR12652:SF50">
    <property type="entry name" value="PEROXIN 11"/>
    <property type="match status" value="1"/>
</dbReference>
<dbReference type="STRING" id="230819.A0A5C3LD37"/>
<proteinExistence type="predicted"/>
<evidence type="ECO:0000256" key="3">
    <source>
        <dbReference type="ARBA" id="ARBA00023140"/>
    </source>
</evidence>
<name>A0A5C3LD37_COPMA</name>
<gene>
    <name evidence="5" type="ORF">FA15DRAFT_662546</name>
</gene>
<dbReference type="PANTHER" id="PTHR12652">
    <property type="entry name" value="PEROXISOMAL BIOGENESIS FACTOR 11"/>
    <property type="match status" value="1"/>
</dbReference>
<dbReference type="OrthoDB" id="411017at2759"/>
<dbReference type="GO" id="GO:0016559">
    <property type="term" value="P:peroxisome fission"/>
    <property type="evidence" value="ECO:0007669"/>
    <property type="project" value="InterPro"/>
</dbReference>
<dbReference type="Proteomes" id="UP000307440">
    <property type="component" value="Unassembled WGS sequence"/>
</dbReference>
<dbReference type="AlphaFoldDB" id="A0A5C3LD37"/>
<evidence type="ECO:0000313" key="5">
    <source>
        <dbReference type="EMBL" id="TFK30562.1"/>
    </source>
</evidence>
<evidence type="ECO:0000256" key="2">
    <source>
        <dbReference type="ARBA" id="ARBA00023136"/>
    </source>
</evidence>
<dbReference type="EMBL" id="ML210146">
    <property type="protein sequence ID" value="TFK30562.1"/>
    <property type="molecule type" value="Genomic_DNA"/>
</dbReference>
<keyword evidence="6" id="KW-1185">Reference proteome</keyword>
<dbReference type="GO" id="GO:0005778">
    <property type="term" value="C:peroxisomal membrane"/>
    <property type="evidence" value="ECO:0007669"/>
    <property type="project" value="UniProtKB-SubCell"/>
</dbReference>
<keyword evidence="1" id="KW-0962">Peroxisome biogenesis</keyword>
<keyword evidence="3" id="KW-0576">Peroxisome</keyword>
<dbReference type="InterPro" id="IPR008733">
    <property type="entry name" value="PEX11"/>
</dbReference>
<keyword evidence="2" id="KW-0472">Membrane</keyword>
<reference evidence="5 6" key="1">
    <citation type="journal article" date="2019" name="Nat. Ecol. Evol.">
        <title>Megaphylogeny resolves global patterns of mushroom evolution.</title>
        <authorList>
            <person name="Varga T."/>
            <person name="Krizsan K."/>
            <person name="Foldi C."/>
            <person name="Dima B."/>
            <person name="Sanchez-Garcia M."/>
            <person name="Sanchez-Ramirez S."/>
            <person name="Szollosi G.J."/>
            <person name="Szarkandi J.G."/>
            <person name="Papp V."/>
            <person name="Albert L."/>
            <person name="Andreopoulos W."/>
            <person name="Angelini C."/>
            <person name="Antonin V."/>
            <person name="Barry K.W."/>
            <person name="Bougher N.L."/>
            <person name="Buchanan P."/>
            <person name="Buyck B."/>
            <person name="Bense V."/>
            <person name="Catcheside P."/>
            <person name="Chovatia M."/>
            <person name="Cooper J."/>
            <person name="Damon W."/>
            <person name="Desjardin D."/>
            <person name="Finy P."/>
            <person name="Geml J."/>
            <person name="Haridas S."/>
            <person name="Hughes K."/>
            <person name="Justo A."/>
            <person name="Karasinski D."/>
            <person name="Kautmanova I."/>
            <person name="Kiss B."/>
            <person name="Kocsube S."/>
            <person name="Kotiranta H."/>
            <person name="LaButti K.M."/>
            <person name="Lechner B.E."/>
            <person name="Liimatainen K."/>
            <person name="Lipzen A."/>
            <person name="Lukacs Z."/>
            <person name="Mihaltcheva S."/>
            <person name="Morgado L.N."/>
            <person name="Niskanen T."/>
            <person name="Noordeloos M.E."/>
            <person name="Ohm R.A."/>
            <person name="Ortiz-Santana B."/>
            <person name="Ovrebo C."/>
            <person name="Racz N."/>
            <person name="Riley R."/>
            <person name="Savchenko A."/>
            <person name="Shiryaev A."/>
            <person name="Soop K."/>
            <person name="Spirin V."/>
            <person name="Szebenyi C."/>
            <person name="Tomsovsky M."/>
            <person name="Tulloss R.E."/>
            <person name="Uehling J."/>
            <person name="Grigoriev I.V."/>
            <person name="Vagvolgyi C."/>
            <person name="Papp T."/>
            <person name="Martin F.M."/>
            <person name="Miettinen O."/>
            <person name="Hibbett D.S."/>
            <person name="Nagy L.G."/>
        </authorList>
    </citation>
    <scope>NUCLEOTIDE SEQUENCE [LARGE SCALE GENOMIC DNA]</scope>
    <source>
        <strain evidence="5 6">CBS 121175</strain>
    </source>
</reference>
<accession>A0A5C3LD37</accession>